<proteinExistence type="predicted"/>
<dbReference type="EMBL" id="ML996567">
    <property type="protein sequence ID" value="KAF2760887.1"/>
    <property type="molecule type" value="Genomic_DNA"/>
</dbReference>
<evidence type="ECO:0000313" key="2">
    <source>
        <dbReference type="Proteomes" id="UP000799437"/>
    </source>
</evidence>
<dbReference type="AlphaFoldDB" id="A0A6A6WGW6"/>
<organism evidence="1 2">
    <name type="scientific">Pseudovirgaria hyperparasitica</name>
    <dbReference type="NCBI Taxonomy" id="470096"/>
    <lineage>
        <taxon>Eukaryota</taxon>
        <taxon>Fungi</taxon>
        <taxon>Dikarya</taxon>
        <taxon>Ascomycota</taxon>
        <taxon>Pezizomycotina</taxon>
        <taxon>Dothideomycetes</taxon>
        <taxon>Dothideomycetes incertae sedis</taxon>
        <taxon>Acrospermales</taxon>
        <taxon>Acrospermaceae</taxon>
        <taxon>Pseudovirgaria</taxon>
    </lineage>
</organism>
<dbReference type="RefSeq" id="XP_033603338.1">
    <property type="nucleotide sequence ID" value="XM_033740103.1"/>
</dbReference>
<protein>
    <submittedName>
        <fullName evidence="1">Uncharacterized protein</fullName>
    </submittedName>
</protein>
<name>A0A6A6WGW6_9PEZI</name>
<evidence type="ECO:0000313" key="1">
    <source>
        <dbReference type="EMBL" id="KAF2760887.1"/>
    </source>
</evidence>
<reference evidence="1" key="1">
    <citation type="journal article" date="2020" name="Stud. Mycol.">
        <title>101 Dothideomycetes genomes: a test case for predicting lifestyles and emergence of pathogens.</title>
        <authorList>
            <person name="Haridas S."/>
            <person name="Albert R."/>
            <person name="Binder M."/>
            <person name="Bloem J."/>
            <person name="Labutti K."/>
            <person name="Salamov A."/>
            <person name="Andreopoulos B."/>
            <person name="Baker S."/>
            <person name="Barry K."/>
            <person name="Bills G."/>
            <person name="Bluhm B."/>
            <person name="Cannon C."/>
            <person name="Castanera R."/>
            <person name="Culley D."/>
            <person name="Daum C."/>
            <person name="Ezra D."/>
            <person name="Gonzalez J."/>
            <person name="Henrissat B."/>
            <person name="Kuo A."/>
            <person name="Liang C."/>
            <person name="Lipzen A."/>
            <person name="Lutzoni F."/>
            <person name="Magnuson J."/>
            <person name="Mondo S."/>
            <person name="Nolan M."/>
            <person name="Ohm R."/>
            <person name="Pangilinan J."/>
            <person name="Park H.-J."/>
            <person name="Ramirez L."/>
            <person name="Alfaro M."/>
            <person name="Sun H."/>
            <person name="Tritt A."/>
            <person name="Yoshinaga Y."/>
            <person name="Zwiers L.-H."/>
            <person name="Turgeon B."/>
            <person name="Goodwin S."/>
            <person name="Spatafora J."/>
            <person name="Crous P."/>
            <person name="Grigoriev I."/>
        </authorList>
    </citation>
    <scope>NUCLEOTIDE SEQUENCE</scope>
    <source>
        <strain evidence="1">CBS 121739</strain>
    </source>
</reference>
<sequence length="166" mass="19599">MRSEIASNPWNTSTKIVMASGNNEKPSEAIDCSHFLKTSQFTSIFTPHTLSCNFIKSTSSQYNISIYYAIHKPQGNFLSRSSHVKHHFGPHKHLYQHPHYHQRARHHYRPHYHTRQDIRHRHRDRCWIYTLLLWAHYVWRRPSNSQAIGALGARHRAQRSQALVSL</sequence>
<dbReference type="GeneID" id="54481157"/>
<gene>
    <name evidence="1" type="ORF">EJ05DRAFT_245531</name>
</gene>
<accession>A0A6A6WGW6</accession>
<dbReference type="Proteomes" id="UP000799437">
    <property type="component" value="Unassembled WGS sequence"/>
</dbReference>
<keyword evidence="2" id="KW-1185">Reference proteome</keyword>